<evidence type="ECO:0000259" key="1">
    <source>
        <dbReference type="Pfam" id="PF04389"/>
    </source>
</evidence>
<keyword evidence="3" id="KW-1185">Reference proteome</keyword>
<dbReference type="Pfam" id="PF04389">
    <property type="entry name" value="Peptidase_M28"/>
    <property type="match status" value="1"/>
</dbReference>
<name>A0A521F2P8_9BACT</name>
<dbReference type="AlphaFoldDB" id="A0A521F2P8"/>
<protein>
    <submittedName>
        <fullName evidence="2">Peptidase family M28</fullName>
    </submittedName>
</protein>
<sequence>MENNRLLHHIEEIAQCPSFSSYEERLHPYVRSVFEKIQQSREEKGVAGNSLMFRVGHRPERPTIALAAHLDKINHYGSDFPDSLPVTITEEYIEGAMDDSVGVGLLLRIAEEAANHDWPDLLFFFSEMEESKGLREQPELLKDGGKGCEHGMGARRIVNRCLNVSWLPDLVITLDTTPIFKGEPGIALYARHWELNNLDASDILIKATEEVINAMLKLNGGIRLHNNTNDYLHYGYEFNKRTSQDIVSIALEPAIHPYHQRGERVYTSDVEEVFDLTVSYLNSRGIA</sequence>
<dbReference type="EMBL" id="FXTH01000022">
    <property type="protein sequence ID" value="SMO90462.1"/>
    <property type="molecule type" value="Genomic_DNA"/>
</dbReference>
<dbReference type="SUPFAM" id="SSF53187">
    <property type="entry name" value="Zn-dependent exopeptidases"/>
    <property type="match status" value="1"/>
</dbReference>
<organism evidence="2 3">
    <name type="scientific">Fodinibius sediminis</name>
    <dbReference type="NCBI Taxonomy" id="1214077"/>
    <lineage>
        <taxon>Bacteria</taxon>
        <taxon>Pseudomonadati</taxon>
        <taxon>Balneolota</taxon>
        <taxon>Balneolia</taxon>
        <taxon>Balneolales</taxon>
        <taxon>Balneolaceae</taxon>
        <taxon>Fodinibius</taxon>
    </lineage>
</organism>
<evidence type="ECO:0000313" key="2">
    <source>
        <dbReference type="EMBL" id="SMO90462.1"/>
    </source>
</evidence>
<accession>A0A521F2P8</accession>
<dbReference type="Proteomes" id="UP000317593">
    <property type="component" value="Unassembled WGS sequence"/>
</dbReference>
<reference evidence="2 3" key="1">
    <citation type="submission" date="2017-05" db="EMBL/GenBank/DDBJ databases">
        <authorList>
            <person name="Varghese N."/>
            <person name="Submissions S."/>
        </authorList>
    </citation>
    <scope>NUCLEOTIDE SEQUENCE [LARGE SCALE GENOMIC DNA]</scope>
    <source>
        <strain evidence="2 3">DSM 21194</strain>
    </source>
</reference>
<dbReference type="InterPro" id="IPR007484">
    <property type="entry name" value="Peptidase_M28"/>
</dbReference>
<dbReference type="OrthoDB" id="1523247at2"/>
<dbReference type="Gene3D" id="3.40.630.10">
    <property type="entry name" value="Zn peptidases"/>
    <property type="match status" value="1"/>
</dbReference>
<evidence type="ECO:0000313" key="3">
    <source>
        <dbReference type="Proteomes" id="UP000317593"/>
    </source>
</evidence>
<proteinExistence type="predicted"/>
<feature type="domain" description="Peptidase M28" evidence="1">
    <location>
        <begin position="61"/>
        <end position="131"/>
    </location>
</feature>
<gene>
    <name evidence="2" type="ORF">SAMN06265218_12225</name>
</gene>
<dbReference type="RefSeq" id="WP_142715877.1">
    <property type="nucleotide sequence ID" value="NZ_FXTH01000022.1"/>
</dbReference>